<feature type="transmembrane region" description="Helical" evidence="1">
    <location>
        <begin position="15"/>
        <end position="38"/>
    </location>
</feature>
<name>A0A2U1L825_ARTAN</name>
<organism evidence="2 3">
    <name type="scientific">Artemisia annua</name>
    <name type="common">Sweet wormwood</name>
    <dbReference type="NCBI Taxonomy" id="35608"/>
    <lineage>
        <taxon>Eukaryota</taxon>
        <taxon>Viridiplantae</taxon>
        <taxon>Streptophyta</taxon>
        <taxon>Embryophyta</taxon>
        <taxon>Tracheophyta</taxon>
        <taxon>Spermatophyta</taxon>
        <taxon>Magnoliopsida</taxon>
        <taxon>eudicotyledons</taxon>
        <taxon>Gunneridae</taxon>
        <taxon>Pentapetalae</taxon>
        <taxon>asterids</taxon>
        <taxon>campanulids</taxon>
        <taxon>Asterales</taxon>
        <taxon>Asteraceae</taxon>
        <taxon>Asteroideae</taxon>
        <taxon>Anthemideae</taxon>
        <taxon>Artemisiinae</taxon>
        <taxon>Artemisia</taxon>
    </lineage>
</organism>
<keyword evidence="1" id="KW-0472">Membrane</keyword>
<dbReference type="EMBL" id="PKPP01010908">
    <property type="protein sequence ID" value="PWA45165.1"/>
    <property type="molecule type" value="Genomic_DNA"/>
</dbReference>
<sequence>MEQVAHLINHSLLRFPYVSTSVSVIVLLILVTGAYVGIKKRKHMKLREKLFRQNSGILLQQRISGGGGSRDQLKVLFTLDMEVLVIG</sequence>
<keyword evidence="1" id="KW-1133">Transmembrane helix</keyword>
<evidence type="ECO:0000313" key="3">
    <source>
        <dbReference type="Proteomes" id="UP000245207"/>
    </source>
</evidence>
<gene>
    <name evidence="2" type="ORF">CTI12_AA520430</name>
</gene>
<evidence type="ECO:0000256" key="1">
    <source>
        <dbReference type="SAM" id="Phobius"/>
    </source>
</evidence>
<proteinExistence type="predicted"/>
<comment type="caution">
    <text evidence="2">The sequence shown here is derived from an EMBL/GenBank/DDBJ whole genome shotgun (WGS) entry which is preliminary data.</text>
</comment>
<dbReference type="STRING" id="35608.A0A2U1L825"/>
<dbReference type="Proteomes" id="UP000245207">
    <property type="component" value="Unassembled WGS sequence"/>
</dbReference>
<accession>A0A2U1L825</accession>
<dbReference type="AlphaFoldDB" id="A0A2U1L825"/>
<protein>
    <submittedName>
        <fullName evidence="2">EGF-like domain-containing protein</fullName>
    </submittedName>
</protein>
<keyword evidence="1" id="KW-0812">Transmembrane</keyword>
<reference evidence="2 3" key="1">
    <citation type="journal article" date="2018" name="Mol. Plant">
        <title>The genome of Artemisia annua provides insight into the evolution of Asteraceae family and artemisinin biosynthesis.</title>
        <authorList>
            <person name="Shen Q."/>
            <person name="Zhang L."/>
            <person name="Liao Z."/>
            <person name="Wang S."/>
            <person name="Yan T."/>
            <person name="Shi P."/>
            <person name="Liu M."/>
            <person name="Fu X."/>
            <person name="Pan Q."/>
            <person name="Wang Y."/>
            <person name="Lv Z."/>
            <person name="Lu X."/>
            <person name="Zhang F."/>
            <person name="Jiang W."/>
            <person name="Ma Y."/>
            <person name="Chen M."/>
            <person name="Hao X."/>
            <person name="Li L."/>
            <person name="Tang Y."/>
            <person name="Lv G."/>
            <person name="Zhou Y."/>
            <person name="Sun X."/>
            <person name="Brodelius P.E."/>
            <person name="Rose J.K.C."/>
            <person name="Tang K."/>
        </authorList>
    </citation>
    <scope>NUCLEOTIDE SEQUENCE [LARGE SCALE GENOMIC DNA]</scope>
    <source>
        <strain evidence="3">cv. Huhao1</strain>
        <tissue evidence="2">Leaf</tissue>
    </source>
</reference>
<evidence type="ECO:0000313" key="2">
    <source>
        <dbReference type="EMBL" id="PWA45165.1"/>
    </source>
</evidence>
<keyword evidence="3" id="KW-1185">Reference proteome</keyword>